<keyword evidence="2" id="KW-1133">Transmembrane helix</keyword>
<gene>
    <name evidence="3" type="ORF">SKAU_G00253960</name>
</gene>
<evidence type="ECO:0000313" key="4">
    <source>
        <dbReference type="Proteomes" id="UP001152622"/>
    </source>
</evidence>
<evidence type="ECO:0000256" key="1">
    <source>
        <dbReference type="SAM" id="MobiDB-lite"/>
    </source>
</evidence>
<proteinExistence type="predicted"/>
<comment type="caution">
    <text evidence="3">The sequence shown here is derived from an EMBL/GenBank/DDBJ whole genome shotgun (WGS) entry which is preliminary data.</text>
</comment>
<accession>A0A9Q1F3I1</accession>
<keyword evidence="2" id="KW-0812">Transmembrane</keyword>
<keyword evidence="4" id="KW-1185">Reference proteome</keyword>
<name>A0A9Q1F3I1_SYNKA</name>
<feature type="region of interest" description="Disordered" evidence="1">
    <location>
        <begin position="1"/>
        <end position="27"/>
    </location>
</feature>
<protein>
    <submittedName>
        <fullName evidence="3">Uncharacterized protein</fullName>
    </submittedName>
</protein>
<evidence type="ECO:0000256" key="2">
    <source>
        <dbReference type="SAM" id="Phobius"/>
    </source>
</evidence>
<evidence type="ECO:0000313" key="3">
    <source>
        <dbReference type="EMBL" id="KAJ8350266.1"/>
    </source>
</evidence>
<reference evidence="3" key="1">
    <citation type="journal article" date="2023" name="Science">
        <title>Genome structures resolve the early diversification of teleost fishes.</title>
        <authorList>
            <person name="Parey E."/>
            <person name="Louis A."/>
            <person name="Montfort J."/>
            <person name="Bouchez O."/>
            <person name="Roques C."/>
            <person name="Iampietro C."/>
            <person name="Lluch J."/>
            <person name="Castinel A."/>
            <person name="Donnadieu C."/>
            <person name="Desvignes T."/>
            <person name="Floi Bucao C."/>
            <person name="Jouanno E."/>
            <person name="Wen M."/>
            <person name="Mejri S."/>
            <person name="Dirks R."/>
            <person name="Jansen H."/>
            <person name="Henkel C."/>
            <person name="Chen W.J."/>
            <person name="Zahm M."/>
            <person name="Cabau C."/>
            <person name="Klopp C."/>
            <person name="Thompson A.W."/>
            <person name="Robinson-Rechavi M."/>
            <person name="Braasch I."/>
            <person name="Lecointre G."/>
            <person name="Bobe J."/>
            <person name="Postlethwait J.H."/>
            <person name="Berthelot C."/>
            <person name="Roest Crollius H."/>
            <person name="Guiguen Y."/>
        </authorList>
    </citation>
    <scope>NUCLEOTIDE SEQUENCE</scope>
    <source>
        <tissue evidence="3">Blood</tissue>
    </source>
</reference>
<dbReference type="OrthoDB" id="47328at2759"/>
<feature type="compositionally biased region" description="Polar residues" evidence="1">
    <location>
        <begin position="1"/>
        <end position="13"/>
    </location>
</feature>
<dbReference type="AlphaFoldDB" id="A0A9Q1F3I1"/>
<dbReference type="EMBL" id="JAINUF010000009">
    <property type="protein sequence ID" value="KAJ8350266.1"/>
    <property type="molecule type" value="Genomic_DNA"/>
</dbReference>
<organism evidence="3 4">
    <name type="scientific">Synaphobranchus kaupii</name>
    <name type="common">Kaup's arrowtooth eel</name>
    <dbReference type="NCBI Taxonomy" id="118154"/>
    <lineage>
        <taxon>Eukaryota</taxon>
        <taxon>Metazoa</taxon>
        <taxon>Chordata</taxon>
        <taxon>Craniata</taxon>
        <taxon>Vertebrata</taxon>
        <taxon>Euteleostomi</taxon>
        <taxon>Actinopterygii</taxon>
        <taxon>Neopterygii</taxon>
        <taxon>Teleostei</taxon>
        <taxon>Anguilliformes</taxon>
        <taxon>Synaphobranchidae</taxon>
        <taxon>Synaphobranchus</taxon>
    </lineage>
</organism>
<sequence>MQKKTNTTATAHSELTRKFTRGLSKPGTAAELRQSVSEVVRTSVLVGAVSAPLLLFLFSVLRCSAGARNGQNAVSATPRPSVSLRRRAPADLARHIYAVTGGRDLSVPNTFGFACVAGESENAAIGSVTSSKCVSLPSRLVCTSLVKLLLC</sequence>
<feature type="transmembrane region" description="Helical" evidence="2">
    <location>
        <begin position="42"/>
        <end position="61"/>
    </location>
</feature>
<dbReference type="Proteomes" id="UP001152622">
    <property type="component" value="Chromosome 9"/>
</dbReference>
<keyword evidence="2" id="KW-0472">Membrane</keyword>